<dbReference type="InParanoid" id="T0QYG7"/>
<dbReference type="GeneID" id="19944040"/>
<dbReference type="VEuPathDB" id="FungiDB:SDRG_03313"/>
<gene>
    <name evidence="2" type="ORF">SDRG_03313</name>
</gene>
<dbReference type="Proteomes" id="UP000030762">
    <property type="component" value="Unassembled WGS sequence"/>
</dbReference>
<proteinExistence type="predicted"/>
<dbReference type="AlphaFoldDB" id="T0QYG7"/>
<dbReference type="OMA" id="CCKDELF"/>
<dbReference type="EMBL" id="JH767139">
    <property type="protein sequence ID" value="EQC39105.1"/>
    <property type="molecule type" value="Genomic_DNA"/>
</dbReference>
<name>T0QYG7_SAPDV</name>
<evidence type="ECO:0000256" key="1">
    <source>
        <dbReference type="SAM" id="MobiDB-lite"/>
    </source>
</evidence>
<evidence type="ECO:0000313" key="3">
    <source>
        <dbReference type="Proteomes" id="UP000030762"/>
    </source>
</evidence>
<protein>
    <submittedName>
        <fullName evidence="2">Uncharacterized protein</fullName>
    </submittedName>
</protein>
<dbReference type="STRING" id="1156394.T0QYG7"/>
<evidence type="ECO:0000313" key="2">
    <source>
        <dbReference type="EMBL" id="EQC39105.1"/>
    </source>
</evidence>
<sequence length="667" mass="75532">MAGARFVTAHACCKDELFRSDYIRTNKAGGLKSLRCFPHCCRGHRTKTFCGTGVAVECDVPECTLVYSYFACNDYDHEKQRQNLSPYAHDSSGKEDAPIAFAVGKRYRVADFESLVKTKDNLFGPIFPGARQRLPDASTAQFVINGDRQCWHYGWFSSRVGNKYTHCLKVFFFRPVAGANEIECIETIQSNDFHIRSSRVVRKQTRLERHSVVNVPSPVDVDEDEVTCSSSSSERKEKNESSAKSSRKRDILCLLNPNSPRVTEKIARLQHVSPSAAIQGRALPPLLGLSSLVQRANDVYFLVQVLSRVADFHTAGRESDDDNGRVTRKYFSLTPFHFFFVKSLTLELPLSCPRITCGSPMEGVFSVLVAGVERAIARGFLAKLRDFVLRHPKDLLEAYSTFLRFFEDELVLMAQELPTQCHTMSDLVEYVASTFVHELGEKYKELLPARTYATEPSVDALYLGKELVAALASSSTAPQWSPTLKNNAFSSLTGKWTRLSLQCRMQPQRHPSWLYRLLTDVASRTWSIDDRGDEMLILWPGSVGTSHIIHKLCGKHRHLGQSPYGLRSECTQLVGYLGKRNFRDNTVTLEYYYWPADEADSASMRKRLTRHFRTHPDHPHLLEIHNVLEVCKCPDASDDPLTAVARLNYPGDWRLESSSMDTYERTP</sequence>
<reference evidence="2 3" key="1">
    <citation type="submission" date="2012-04" db="EMBL/GenBank/DDBJ databases">
        <title>The Genome Sequence of Saprolegnia declina VS20.</title>
        <authorList>
            <consortium name="The Broad Institute Genome Sequencing Platform"/>
            <person name="Russ C."/>
            <person name="Nusbaum C."/>
            <person name="Tyler B."/>
            <person name="van West P."/>
            <person name="Dieguez-Uribeondo J."/>
            <person name="de Bruijn I."/>
            <person name="Tripathy S."/>
            <person name="Jiang R."/>
            <person name="Young S.K."/>
            <person name="Zeng Q."/>
            <person name="Gargeya S."/>
            <person name="Fitzgerald M."/>
            <person name="Haas B."/>
            <person name="Abouelleil A."/>
            <person name="Alvarado L."/>
            <person name="Arachchi H.M."/>
            <person name="Berlin A."/>
            <person name="Chapman S.B."/>
            <person name="Goldberg J."/>
            <person name="Griggs A."/>
            <person name="Gujja S."/>
            <person name="Hansen M."/>
            <person name="Howarth C."/>
            <person name="Imamovic A."/>
            <person name="Larimer J."/>
            <person name="McCowen C."/>
            <person name="Montmayeur A."/>
            <person name="Murphy C."/>
            <person name="Neiman D."/>
            <person name="Pearson M."/>
            <person name="Priest M."/>
            <person name="Roberts A."/>
            <person name="Saif S."/>
            <person name="Shea T."/>
            <person name="Sisk P."/>
            <person name="Sykes S."/>
            <person name="Wortman J."/>
            <person name="Nusbaum C."/>
            <person name="Birren B."/>
        </authorList>
    </citation>
    <scope>NUCLEOTIDE SEQUENCE [LARGE SCALE GENOMIC DNA]</scope>
    <source>
        <strain evidence="2 3">VS20</strain>
    </source>
</reference>
<feature type="region of interest" description="Disordered" evidence="1">
    <location>
        <begin position="221"/>
        <end position="245"/>
    </location>
</feature>
<dbReference type="OrthoDB" id="58467at2759"/>
<accession>T0QYG7</accession>
<dbReference type="RefSeq" id="XP_008607166.1">
    <property type="nucleotide sequence ID" value="XM_008608944.1"/>
</dbReference>
<keyword evidence="3" id="KW-1185">Reference proteome</keyword>
<organism evidence="2 3">
    <name type="scientific">Saprolegnia diclina (strain VS20)</name>
    <dbReference type="NCBI Taxonomy" id="1156394"/>
    <lineage>
        <taxon>Eukaryota</taxon>
        <taxon>Sar</taxon>
        <taxon>Stramenopiles</taxon>
        <taxon>Oomycota</taxon>
        <taxon>Saprolegniomycetes</taxon>
        <taxon>Saprolegniales</taxon>
        <taxon>Saprolegniaceae</taxon>
        <taxon>Saprolegnia</taxon>
    </lineage>
</organism>